<dbReference type="RefSeq" id="WP_172124341.1">
    <property type="nucleotide sequence ID" value="NZ_CP042652.1"/>
</dbReference>
<dbReference type="Pfam" id="PF01881">
    <property type="entry name" value="Cas_Cas6_C"/>
    <property type="match status" value="1"/>
</dbReference>
<protein>
    <submittedName>
        <fullName evidence="2">Cas6 family endoribonuclease</fullName>
    </submittedName>
</protein>
<dbReference type="Proteomes" id="UP000503483">
    <property type="component" value="Chromosome"/>
</dbReference>
<name>A0A6M8ESY6_9BACT</name>
<gene>
    <name evidence="2" type="ORF">AACT_0322</name>
</gene>
<organism evidence="2 3">
    <name type="scientific">Arcobacter acticola</name>
    <dbReference type="NCBI Taxonomy" id="1849015"/>
    <lineage>
        <taxon>Bacteria</taxon>
        <taxon>Pseudomonadati</taxon>
        <taxon>Campylobacterota</taxon>
        <taxon>Epsilonproteobacteria</taxon>
        <taxon>Campylobacterales</taxon>
        <taxon>Arcobacteraceae</taxon>
        <taxon>Arcobacter</taxon>
    </lineage>
</organism>
<proteinExistence type="predicted"/>
<dbReference type="AlphaFoldDB" id="A0A6M8ESY6"/>
<evidence type="ECO:0000313" key="2">
    <source>
        <dbReference type="EMBL" id="QKE27537.1"/>
    </source>
</evidence>
<accession>A0A6M8ESY6</accession>
<dbReference type="KEGG" id="paco:AACT_0322"/>
<reference evidence="2 3" key="1">
    <citation type="submission" date="2019-08" db="EMBL/GenBank/DDBJ databases">
        <title>Complete genome sequence of Arcobacter acticola.</title>
        <authorList>
            <person name="Miller W."/>
        </authorList>
    </citation>
    <scope>NUCLEOTIDE SEQUENCE [LARGE SCALE GENOMIC DNA]</scope>
    <source>
        <strain evidence="2 3">KCTC 52212</strain>
    </source>
</reference>
<evidence type="ECO:0000259" key="1">
    <source>
        <dbReference type="Pfam" id="PF01881"/>
    </source>
</evidence>
<feature type="domain" description="CRISPR associated protein Cas6 C-terminal" evidence="1">
    <location>
        <begin position="118"/>
        <end position="240"/>
    </location>
</feature>
<sequence>MKIFELKCKAYLKTNIELKNSFDVLSKYLNYSIYQNEIYKNKDTSIKNYCFGNFYPTENDKIYKQNNIYEFVIRSIDEEFITELEKALILNMNNSFLIVLSAIKKEIDQFFIKELYSATPVIVSERKDDNGRQLYWSMDYNGDIEILQNQLQKNLEKKLKLFYPDDRDIMDNFIDKIEIKNQKPQSIYFKTVRNQKEKLVRLIGNKFKIVPKKDDLSQKLAFLSLGVGLGEKSSFGGGFCLGRGA</sequence>
<keyword evidence="3" id="KW-1185">Reference proteome</keyword>
<dbReference type="InterPro" id="IPR049435">
    <property type="entry name" value="Cas_Cas6_C"/>
</dbReference>
<dbReference type="Gene3D" id="3.30.70.1900">
    <property type="match status" value="1"/>
</dbReference>
<evidence type="ECO:0000313" key="3">
    <source>
        <dbReference type="Proteomes" id="UP000503483"/>
    </source>
</evidence>
<dbReference type="EMBL" id="CP042652">
    <property type="protein sequence ID" value="QKE27537.1"/>
    <property type="molecule type" value="Genomic_DNA"/>
</dbReference>